<evidence type="ECO:0000256" key="1">
    <source>
        <dbReference type="ARBA" id="ARBA00008791"/>
    </source>
</evidence>
<dbReference type="PRINTS" id="PR01438">
    <property type="entry name" value="UNVRSLSTRESS"/>
</dbReference>
<comment type="caution">
    <text evidence="3">The sequence shown here is derived from an EMBL/GenBank/DDBJ whole genome shotgun (WGS) entry which is preliminary data.</text>
</comment>
<dbReference type="PANTHER" id="PTHR46268">
    <property type="entry name" value="STRESS RESPONSE PROTEIN NHAX"/>
    <property type="match status" value="1"/>
</dbReference>
<dbReference type="EMBL" id="JAGEOJ010000033">
    <property type="protein sequence ID" value="MBO2455201.1"/>
    <property type="molecule type" value="Genomic_DNA"/>
</dbReference>
<proteinExistence type="inferred from homology"/>
<evidence type="ECO:0000259" key="2">
    <source>
        <dbReference type="Pfam" id="PF00582"/>
    </source>
</evidence>
<dbReference type="InterPro" id="IPR006015">
    <property type="entry name" value="Universal_stress_UspA"/>
</dbReference>
<dbReference type="Gene3D" id="3.40.50.620">
    <property type="entry name" value="HUPs"/>
    <property type="match status" value="2"/>
</dbReference>
<organism evidence="3 4">
    <name type="scientific">Actinomadura barringtoniae</name>
    <dbReference type="NCBI Taxonomy" id="1427535"/>
    <lineage>
        <taxon>Bacteria</taxon>
        <taxon>Bacillati</taxon>
        <taxon>Actinomycetota</taxon>
        <taxon>Actinomycetes</taxon>
        <taxon>Streptosporangiales</taxon>
        <taxon>Thermomonosporaceae</taxon>
        <taxon>Actinomadura</taxon>
    </lineage>
</organism>
<sequence length="289" mass="31779">MSDPIIVGVDGSAPSDRALDWAADEAVRRGLELHIVHAQETWPYSWPFDLPTSLVPGESAARFDEAVRQMLTAAEERARQGRPDLAVTTELATQSAVEALRERSEKASEVVVGHRGLGGFSSLLLGSVSLRVSERASAPVVIVRGDTFPERREMAVGIDLVDDAPALEYAFQTAAVRGARLRVVHAWHIPEWLLDSHKAINLDELEEKARWSVVEAHAPYRRRFPGVEVVEEVPRIHAVEGLVEASMEVDLLVVGRHGKSQRDHRLGSTCHGVVHHAHCPVAVVRQEPS</sequence>
<accession>A0A939PLW2</accession>
<evidence type="ECO:0000313" key="4">
    <source>
        <dbReference type="Proteomes" id="UP000669179"/>
    </source>
</evidence>
<dbReference type="Proteomes" id="UP000669179">
    <property type="component" value="Unassembled WGS sequence"/>
</dbReference>
<feature type="domain" description="UspA" evidence="2">
    <location>
        <begin position="1"/>
        <end position="144"/>
    </location>
</feature>
<evidence type="ECO:0000313" key="3">
    <source>
        <dbReference type="EMBL" id="MBO2455201.1"/>
    </source>
</evidence>
<dbReference type="AlphaFoldDB" id="A0A939PLW2"/>
<comment type="similarity">
    <text evidence="1">Belongs to the universal stress protein A family.</text>
</comment>
<dbReference type="InterPro" id="IPR006016">
    <property type="entry name" value="UspA"/>
</dbReference>
<dbReference type="InterPro" id="IPR014729">
    <property type="entry name" value="Rossmann-like_a/b/a_fold"/>
</dbReference>
<protein>
    <submittedName>
        <fullName evidence="3">Universal stress protein</fullName>
    </submittedName>
</protein>
<gene>
    <name evidence="3" type="ORF">J4573_49505</name>
</gene>
<name>A0A939PLW2_9ACTN</name>
<feature type="domain" description="UspA" evidence="2">
    <location>
        <begin position="154"/>
        <end position="285"/>
    </location>
</feature>
<dbReference type="RefSeq" id="WP_208263426.1">
    <property type="nucleotide sequence ID" value="NZ_JAGEOJ010000033.1"/>
</dbReference>
<dbReference type="PANTHER" id="PTHR46268:SF6">
    <property type="entry name" value="UNIVERSAL STRESS PROTEIN UP12"/>
    <property type="match status" value="1"/>
</dbReference>
<reference evidence="3" key="1">
    <citation type="submission" date="2021-03" db="EMBL/GenBank/DDBJ databases">
        <authorList>
            <person name="Kanchanasin P."/>
            <person name="Saeng-In P."/>
            <person name="Phongsopitanun W."/>
            <person name="Yuki M."/>
            <person name="Kudo T."/>
            <person name="Ohkuma M."/>
            <person name="Tanasupawat S."/>
        </authorList>
    </citation>
    <scope>NUCLEOTIDE SEQUENCE</scope>
    <source>
        <strain evidence="3">GKU 128</strain>
    </source>
</reference>
<keyword evidence="4" id="KW-1185">Reference proteome</keyword>
<dbReference type="SUPFAM" id="SSF52402">
    <property type="entry name" value="Adenine nucleotide alpha hydrolases-like"/>
    <property type="match status" value="2"/>
</dbReference>
<dbReference type="Pfam" id="PF00582">
    <property type="entry name" value="Usp"/>
    <property type="match status" value="2"/>
</dbReference>